<gene>
    <name evidence="1" type="ORF">ODY93_20625</name>
</gene>
<evidence type="ECO:0000313" key="2">
    <source>
        <dbReference type="Proteomes" id="UP001159075"/>
    </source>
</evidence>
<comment type="caution">
    <text evidence="1">The sequence shown here is derived from an EMBL/GenBank/DDBJ whole genome shotgun (WGS) entry which is preliminary data.</text>
</comment>
<sequence>MLFKLTGTALQSAQMSIARYCLQLEGQSGAINIPHVVTNINDEYRLVPQDALSALINDISYAYDYLKNQQVQEMSRAGYWKFKALSPFEAKQELDGELQALGA</sequence>
<name>A0ABT6UJP8_9GAMM</name>
<dbReference type="RefSeq" id="WP_282680037.1">
    <property type="nucleotide sequence ID" value="NZ_JAOTLW010000031.1"/>
</dbReference>
<accession>A0ABT6UJP8</accession>
<keyword evidence="2" id="KW-1185">Reference proteome</keyword>
<reference evidence="1 2" key="1">
    <citation type="submission" date="2022-09" db="EMBL/GenBank/DDBJ databases">
        <title>The outer-membrane cytochrome OmcA is essential for infection of Shewanella oneidensis by a zebrafish-associated bacteriophage.</title>
        <authorList>
            <person name="Grenfell A.W."/>
            <person name="Intile P."/>
            <person name="Mcfarlane J."/>
            <person name="Leung D."/>
            <person name="Abdalla K."/>
            <person name="Wold M."/>
            <person name="Kees E."/>
            <person name="Gralnick J."/>
        </authorList>
    </citation>
    <scope>NUCLEOTIDE SEQUENCE [LARGE SCALE GENOMIC DNA]</scope>
    <source>
        <strain evidence="1 2">NF-5</strain>
    </source>
</reference>
<dbReference type="Proteomes" id="UP001159075">
    <property type="component" value="Unassembled WGS sequence"/>
</dbReference>
<evidence type="ECO:0000313" key="1">
    <source>
        <dbReference type="EMBL" id="MDI5833995.1"/>
    </source>
</evidence>
<protein>
    <submittedName>
        <fullName evidence="1">Uncharacterized protein</fullName>
    </submittedName>
</protein>
<organism evidence="1 2">
    <name type="scientific">Shewanella xiamenensis</name>
    <dbReference type="NCBI Taxonomy" id="332186"/>
    <lineage>
        <taxon>Bacteria</taxon>
        <taxon>Pseudomonadati</taxon>
        <taxon>Pseudomonadota</taxon>
        <taxon>Gammaproteobacteria</taxon>
        <taxon>Alteromonadales</taxon>
        <taxon>Shewanellaceae</taxon>
        <taxon>Shewanella</taxon>
    </lineage>
</organism>
<proteinExistence type="predicted"/>
<dbReference type="EMBL" id="JAOTLW010000031">
    <property type="protein sequence ID" value="MDI5833995.1"/>
    <property type="molecule type" value="Genomic_DNA"/>
</dbReference>